<dbReference type="CDD" id="cd00093">
    <property type="entry name" value="HTH_XRE"/>
    <property type="match status" value="1"/>
</dbReference>
<sequence length="159" mass="18179">MVNIDDFIKRLEIILDYYALSASGFADKVGVQRSSLSHLLSGRNKPSLDLILKIVENFPEVDLYWILNGKGNFPKSEIKMESDFQTATPILKNTIEENVTEDFPNLFSDENENQKNPVFENIKNNFSNTGNMSSAKNESEIERIVVFYKNGSFKNYLPE</sequence>
<dbReference type="SMART" id="SM00530">
    <property type="entry name" value="HTH_XRE"/>
    <property type="match status" value="1"/>
</dbReference>
<protein>
    <submittedName>
        <fullName evidence="2">Plasmid maintenance system antidote protein VapI, contains XRE-type HTH domain</fullName>
    </submittedName>
</protein>
<dbReference type="AlphaFoldDB" id="A0A1I0ZQ22"/>
<dbReference type="EMBL" id="FOJT01000006">
    <property type="protein sequence ID" value="SFB27814.1"/>
    <property type="molecule type" value="Genomic_DNA"/>
</dbReference>
<proteinExistence type="predicted"/>
<dbReference type="PROSITE" id="PS50943">
    <property type="entry name" value="HTH_CROC1"/>
    <property type="match status" value="1"/>
</dbReference>
<feature type="domain" description="HTH cro/C1-type" evidence="1">
    <location>
        <begin position="25"/>
        <end position="66"/>
    </location>
</feature>
<evidence type="ECO:0000259" key="1">
    <source>
        <dbReference type="PROSITE" id="PS50943"/>
    </source>
</evidence>
<reference evidence="3" key="1">
    <citation type="submission" date="2016-10" db="EMBL/GenBank/DDBJ databases">
        <authorList>
            <person name="Varghese N."/>
            <person name="Submissions S."/>
        </authorList>
    </citation>
    <scope>NUCLEOTIDE SEQUENCE [LARGE SCALE GENOMIC DNA]</scope>
    <source>
        <strain evidence="3">DSM 21789</strain>
    </source>
</reference>
<dbReference type="Gene3D" id="1.10.260.40">
    <property type="entry name" value="lambda repressor-like DNA-binding domains"/>
    <property type="match status" value="1"/>
</dbReference>
<dbReference type="STRING" id="498292.SAMN05660845_2360"/>
<organism evidence="2 3">
    <name type="scientific">Flavobacterium swingsii</name>
    <dbReference type="NCBI Taxonomy" id="498292"/>
    <lineage>
        <taxon>Bacteria</taxon>
        <taxon>Pseudomonadati</taxon>
        <taxon>Bacteroidota</taxon>
        <taxon>Flavobacteriia</taxon>
        <taxon>Flavobacteriales</taxon>
        <taxon>Flavobacteriaceae</taxon>
        <taxon>Flavobacterium</taxon>
    </lineage>
</organism>
<dbReference type="RefSeq" id="WP_091477437.1">
    <property type="nucleotide sequence ID" value="NZ_FOJT01000006.1"/>
</dbReference>
<dbReference type="Proteomes" id="UP000199604">
    <property type="component" value="Unassembled WGS sequence"/>
</dbReference>
<gene>
    <name evidence="2" type="ORF">SAMN05660845_2360</name>
</gene>
<keyword evidence="3" id="KW-1185">Reference proteome</keyword>
<evidence type="ECO:0000313" key="2">
    <source>
        <dbReference type="EMBL" id="SFB27814.1"/>
    </source>
</evidence>
<dbReference type="GO" id="GO:0003677">
    <property type="term" value="F:DNA binding"/>
    <property type="evidence" value="ECO:0007669"/>
    <property type="project" value="InterPro"/>
</dbReference>
<dbReference type="Pfam" id="PF01381">
    <property type="entry name" value="HTH_3"/>
    <property type="match status" value="1"/>
</dbReference>
<evidence type="ECO:0000313" key="3">
    <source>
        <dbReference type="Proteomes" id="UP000199604"/>
    </source>
</evidence>
<dbReference type="InterPro" id="IPR010982">
    <property type="entry name" value="Lambda_DNA-bd_dom_sf"/>
</dbReference>
<dbReference type="InterPro" id="IPR001387">
    <property type="entry name" value="Cro/C1-type_HTH"/>
</dbReference>
<accession>A0A1I0ZQ22</accession>
<name>A0A1I0ZQ22_9FLAO</name>
<dbReference type="OrthoDB" id="1034290at2"/>
<dbReference type="SUPFAM" id="SSF47413">
    <property type="entry name" value="lambda repressor-like DNA-binding domains"/>
    <property type="match status" value="1"/>
</dbReference>